<feature type="region of interest" description="Disordered" evidence="1">
    <location>
        <begin position="135"/>
        <end position="230"/>
    </location>
</feature>
<feature type="region of interest" description="Disordered" evidence="1">
    <location>
        <begin position="1"/>
        <end position="20"/>
    </location>
</feature>
<proteinExistence type="predicted"/>
<keyword evidence="3" id="KW-1185">Reference proteome</keyword>
<feature type="compositionally biased region" description="Basic and acidic residues" evidence="1">
    <location>
        <begin position="199"/>
        <end position="213"/>
    </location>
</feature>
<accession>A0A8J9Z886</accession>
<reference evidence="2" key="1">
    <citation type="submission" date="2022-01" db="EMBL/GenBank/DDBJ databases">
        <authorList>
            <person name="Braso-Vives M."/>
        </authorList>
    </citation>
    <scope>NUCLEOTIDE SEQUENCE</scope>
</reference>
<name>A0A8J9Z886_BRALA</name>
<dbReference type="Proteomes" id="UP000838412">
    <property type="component" value="Chromosome 17"/>
</dbReference>
<dbReference type="OrthoDB" id="9983348at2759"/>
<feature type="compositionally biased region" description="Polar residues" evidence="1">
    <location>
        <begin position="1"/>
        <end position="13"/>
    </location>
</feature>
<organism evidence="2 3">
    <name type="scientific">Branchiostoma lanceolatum</name>
    <name type="common">Common lancelet</name>
    <name type="synonym">Amphioxus lanceolatum</name>
    <dbReference type="NCBI Taxonomy" id="7740"/>
    <lineage>
        <taxon>Eukaryota</taxon>
        <taxon>Metazoa</taxon>
        <taxon>Chordata</taxon>
        <taxon>Cephalochordata</taxon>
        <taxon>Leptocardii</taxon>
        <taxon>Amphioxiformes</taxon>
        <taxon>Branchiostomatidae</taxon>
        <taxon>Branchiostoma</taxon>
    </lineage>
</organism>
<evidence type="ECO:0000313" key="3">
    <source>
        <dbReference type="Proteomes" id="UP000838412"/>
    </source>
</evidence>
<gene>
    <name evidence="2" type="primary">Hypp8648</name>
    <name evidence="2" type="ORF">BLAG_LOCUS10655</name>
</gene>
<evidence type="ECO:0000313" key="2">
    <source>
        <dbReference type="EMBL" id="CAH1249617.1"/>
    </source>
</evidence>
<sequence>MSSHSVSPDGQLSQEEESDEYHVKIVEEINKPKLGKLIIEYCGNEGSTDDEQAASMRTLLQRAITNLEPQQEQYPGVWRDAELKIFDLYGNGYVVKSGEGSVKFVAQITGNGDVQLSKIKDESWWTSMKALVSRQNGQRHQIEGGPPDKNNASQSWWPSWPFRSSKPEADQTEGLAASGLEHEQSTSESPSQMEPDLESIDRDGATDDHRSVPKDPTPCTQTDPQRGEDESQYGFIAAICNNCVASWVKEHTPHLPQVK</sequence>
<evidence type="ECO:0000256" key="1">
    <source>
        <dbReference type="SAM" id="MobiDB-lite"/>
    </source>
</evidence>
<dbReference type="AlphaFoldDB" id="A0A8J9Z886"/>
<dbReference type="EMBL" id="OV696702">
    <property type="protein sequence ID" value="CAH1249617.1"/>
    <property type="molecule type" value="Genomic_DNA"/>
</dbReference>
<protein>
    <submittedName>
        <fullName evidence="2">Hypp8648 protein</fullName>
    </submittedName>
</protein>